<dbReference type="NCBIfam" id="NF002634">
    <property type="entry name" value="PRK02304.1-3"/>
    <property type="match status" value="1"/>
</dbReference>
<evidence type="ECO:0000256" key="4">
    <source>
        <dbReference type="ARBA" id="ARBA00004659"/>
    </source>
</evidence>
<dbReference type="GO" id="GO:0006166">
    <property type="term" value="P:purine ribonucleoside salvage"/>
    <property type="evidence" value="ECO:0007669"/>
    <property type="project" value="UniProtKB-KW"/>
</dbReference>
<gene>
    <name evidence="11" type="primary">apt</name>
    <name evidence="14" type="ORF">C5C51_03530</name>
    <name evidence="13" type="ORF">VT73_04765</name>
</gene>
<comment type="pathway">
    <text evidence="4 11">Purine metabolism; AMP biosynthesis via salvage pathway; AMP from adenine: step 1/1.</text>
</comment>
<dbReference type="STRING" id="145458.APU90_02730"/>
<dbReference type="HAMAP" id="MF_00004">
    <property type="entry name" value="Aden_phosphoribosyltr"/>
    <property type="match status" value="1"/>
</dbReference>
<sequence length="177" mass="18380">MLVTRTAAALVESLTQLVPDFPRPGILFRDLTPVFGNGTALCAVVDALIEPHRGRIDALAGVEARGFLLAAAAAYSTGLGVVTIRKPGKLPRAVLSEEATLEYGTTTLEMHEDAISRGSRLLLVDDVLATGGTLDASRRLIERAGGTVAGIAVVMELSGLGGRTLLAPHTVDALVTV</sequence>
<dbReference type="eggNOG" id="COG0503">
    <property type="taxonomic scope" value="Bacteria"/>
</dbReference>
<dbReference type="InterPro" id="IPR000836">
    <property type="entry name" value="PRTase_dom"/>
</dbReference>
<evidence type="ECO:0000256" key="6">
    <source>
        <dbReference type="ARBA" id="ARBA00011893"/>
    </source>
</evidence>
<dbReference type="GO" id="GO:0002055">
    <property type="term" value="F:adenine binding"/>
    <property type="evidence" value="ECO:0007669"/>
    <property type="project" value="TreeGrafter"/>
</dbReference>
<keyword evidence="15" id="KW-1185">Reference proteome</keyword>
<evidence type="ECO:0000256" key="1">
    <source>
        <dbReference type="ARBA" id="ARBA00000868"/>
    </source>
</evidence>
<dbReference type="InterPro" id="IPR050054">
    <property type="entry name" value="UPRTase/APRTase"/>
</dbReference>
<accession>A0A0C5BE65</accession>
<dbReference type="EC" id="2.4.2.7" evidence="6 11"/>
<evidence type="ECO:0000259" key="12">
    <source>
        <dbReference type="Pfam" id="PF00156"/>
    </source>
</evidence>
<protein>
    <recommendedName>
        <fullName evidence="6 11">Adenine phosphoribosyltransferase</fullName>
        <shortName evidence="11">APRT</shortName>
        <ecNumber evidence="6 11">2.4.2.7</ecNumber>
    </recommendedName>
</protein>
<dbReference type="CDD" id="cd06223">
    <property type="entry name" value="PRTases_typeI"/>
    <property type="match status" value="1"/>
</dbReference>
<dbReference type="NCBIfam" id="NF002636">
    <property type="entry name" value="PRK02304.1-5"/>
    <property type="match status" value="1"/>
</dbReference>
<dbReference type="GO" id="GO:0016208">
    <property type="term" value="F:AMP binding"/>
    <property type="evidence" value="ECO:0007669"/>
    <property type="project" value="TreeGrafter"/>
</dbReference>
<dbReference type="SUPFAM" id="SSF53271">
    <property type="entry name" value="PRTase-like"/>
    <property type="match status" value="1"/>
</dbReference>
<feature type="domain" description="Phosphoribosyltransferase" evidence="12">
    <location>
        <begin position="54"/>
        <end position="156"/>
    </location>
</feature>
<dbReference type="FunFam" id="3.40.50.2020:FF:000021">
    <property type="entry name" value="Adenine phosphoribosyltransferase"/>
    <property type="match status" value="1"/>
</dbReference>
<dbReference type="OrthoDB" id="9803963at2"/>
<evidence type="ECO:0000256" key="10">
    <source>
        <dbReference type="ARBA" id="ARBA00022726"/>
    </source>
</evidence>
<evidence type="ECO:0000256" key="7">
    <source>
        <dbReference type="ARBA" id="ARBA00022490"/>
    </source>
</evidence>
<evidence type="ECO:0000256" key="5">
    <source>
        <dbReference type="ARBA" id="ARBA00008391"/>
    </source>
</evidence>
<comment type="similarity">
    <text evidence="5 11">Belongs to the purine/pyrimidine phosphoribosyltransferase family.</text>
</comment>
<dbReference type="PANTHER" id="PTHR32315">
    <property type="entry name" value="ADENINE PHOSPHORIBOSYLTRANSFERASE"/>
    <property type="match status" value="1"/>
</dbReference>
<keyword evidence="7 11" id="KW-0963">Cytoplasm</keyword>
<evidence type="ECO:0000313" key="15">
    <source>
        <dbReference type="Proteomes" id="UP000052979"/>
    </source>
</evidence>
<dbReference type="GO" id="GO:0006168">
    <property type="term" value="P:adenine salvage"/>
    <property type="evidence" value="ECO:0007669"/>
    <property type="project" value="InterPro"/>
</dbReference>
<evidence type="ECO:0000256" key="11">
    <source>
        <dbReference type="HAMAP-Rule" id="MF_00004"/>
    </source>
</evidence>
<dbReference type="Gene3D" id="3.40.50.2020">
    <property type="match status" value="1"/>
</dbReference>
<dbReference type="InterPro" id="IPR029057">
    <property type="entry name" value="PRTase-like"/>
</dbReference>
<organism evidence="13 15">
    <name type="scientific">Rathayibacter toxicus</name>
    <dbReference type="NCBI Taxonomy" id="145458"/>
    <lineage>
        <taxon>Bacteria</taxon>
        <taxon>Bacillati</taxon>
        <taxon>Actinomycetota</taxon>
        <taxon>Actinomycetes</taxon>
        <taxon>Micrococcales</taxon>
        <taxon>Microbacteriaceae</taxon>
        <taxon>Rathayibacter</taxon>
    </lineage>
</organism>
<dbReference type="PANTHER" id="PTHR32315:SF3">
    <property type="entry name" value="ADENINE PHOSPHORIBOSYLTRANSFERASE"/>
    <property type="match status" value="1"/>
</dbReference>
<dbReference type="Proteomes" id="UP000052979">
    <property type="component" value="Unassembled WGS sequence"/>
</dbReference>
<dbReference type="PATRIC" id="fig|145458.7.peg.865"/>
<evidence type="ECO:0000256" key="8">
    <source>
        <dbReference type="ARBA" id="ARBA00022676"/>
    </source>
</evidence>
<dbReference type="EMBL" id="LBFI01000024">
    <property type="protein sequence ID" value="KKM46338.1"/>
    <property type="molecule type" value="Genomic_DNA"/>
</dbReference>
<evidence type="ECO:0000256" key="9">
    <source>
        <dbReference type="ARBA" id="ARBA00022679"/>
    </source>
</evidence>
<dbReference type="GO" id="GO:0005737">
    <property type="term" value="C:cytoplasm"/>
    <property type="evidence" value="ECO:0007669"/>
    <property type="project" value="UniProtKB-SubCell"/>
</dbReference>
<evidence type="ECO:0000313" key="16">
    <source>
        <dbReference type="Proteomes" id="UP000237966"/>
    </source>
</evidence>
<keyword evidence="8 11" id="KW-0328">Glycosyltransferase</keyword>
<comment type="catalytic activity">
    <reaction evidence="1 11">
        <text>AMP + diphosphate = 5-phospho-alpha-D-ribose 1-diphosphate + adenine</text>
        <dbReference type="Rhea" id="RHEA:16609"/>
        <dbReference type="ChEBI" id="CHEBI:16708"/>
        <dbReference type="ChEBI" id="CHEBI:33019"/>
        <dbReference type="ChEBI" id="CHEBI:58017"/>
        <dbReference type="ChEBI" id="CHEBI:456215"/>
        <dbReference type="EC" id="2.4.2.7"/>
    </reaction>
</comment>
<dbReference type="KEGG" id="rtx:TI83_03740"/>
<comment type="function">
    <text evidence="2 11">Catalyzes a salvage reaction resulting in the formation of AMP, that is energically less costly than de novo synthesis.</text>
</comment>
<dbReference type="KEGG" id="rtc:APU90_02730"/>
<dbReference type="InterPro" id="IPR005764">
    <property type="entry name" value="Ade_phspho_trans"/>
</dbReference>
<evidence type="ECO:0000256" key="2">
    <source>
        <dbReference type="ARBA" id="ARBA00003968"/>
    </source>
</evidence>
<dbReference type="EMBL" id="PSWU01000004">
    <property type="protein sequence ID" value="PPI16477.1"/>
    <property type="molecule type" value="Genomic_DNA"/>
</dbReference>
<keyword evidence="10 11" id="KW-0660">Purine salvage</keyword>
<name>A0A0C5BE65_9MICO</name>
<keyword evidence="9 11" id="KW-0808">Transferase</keyword>
<dbReference type="GO" id="GO:0044209">
    <property type="term" value="P:AMP salvage"/>
    <property type="evidence" value="ECO:0007669"/>
    <property type="project" value="UniProtKB-UniRule"/>
</dbReference>
<evidence type="ECO:0000313" key="13">
    <source>
        <dbReference type="EMBL" id="KKM46338.1"/>
    </source>
</evidence>
<comment type="subunit">
    <text evidence="11">Homodimer.</text>
</comment>
<dbReference type="Proteomes" id="UP000237966">
    <property type="component" value="Unassembled WGS sequence"/>
</dbReference>
<comment type="caution">
    <text evidence="13">The sequence shown here is derived from an EMBL/GenBank/DDBJ whole genome shotgun (WGS) entry which is preliminary data.</text>
</comment>
<dbReference type="Pfam" id="PF00156">
    <property type="entry name" value="Pribosyltran"/>
    <property type="match status" value="1"/>
</dbReference>
<dbReference type="RefSeq" id="WP_027692412.1">
    <property type="nucleotide sequence ID" value="NZ_CP010848.1"/>
</dbReference>
<reference evidence="13 15" key="1">
    <citation type="submission" date="2015-04" db="EMBL/GenBank/DDBJ databases">
        <title>Draft genome sequence of Rathayibacter toxicus strain FH-142 (AKA 70134 or CS 32), a Western Australian isolate.</title>
        <authorList>
            <consortium name="Consortium for Microbial Forensics and Genomics (microFORGE)"/>
            <person name="Knight B.M."/>
            <person name="Roberts D.P."/>
            <person name="Lin D."/>
            <person name="Hari K."/>
            <person name="Fletcher J."/>
            <person name="Melcher U."/>
            <person name="Blagden T."/>
            <person name="Luster D.G."/>
            <person name="Sechler A.J."/>
            <person name="Schneider W.L."/>
            <person name="Winegar R.A."/>
        </authorList>
    </citation>
    <scope>NUCLEOTIDE SEQUENCE [LARGE SCALE GENOMIC DNA]</scope>
    <source>
        <strain evidence="13 15">FH142</strain>
    </source>
</reference>
<dbReference type="GO" id="GO:0003999">
    <property type="term" value="F:adenine phosphoribosyltransferase activity"/>
    <property type="evidence" value="ECO:0007669"/>
    <property type="project" value="UniProtKB-UniRule"/>
</dbReference>
<evidence type="ECO:0000256" key="3">
    <source>
        <dbReference type="ARBA" id="ARBA00004496"/>
    </source>
</evidence>
<proteinExistence type="inferred from homology"/>
<dbReference type="GeneID" id="93667616"/>
<reference evidence="14 16" key="2">
    <citation type="submission" date="2018-02" db="EMBL/GenBank/DDBJ databases">
        <title>Bacteriophage NCPPB3778 and a type I-E CRISPR drive the evolution of the US Biological Select Agent, Rathayibacter toxicus.</title>
        <authorList>
            <person name="Davis E.W.II."/>
            <person name="Tabima J.F."/>
            <person name="Weisberg A.J."/>
            <person name="Lopes L.D."/>
            <person name="Wiseman M.S."/>
            <person name="Wiseman M.S."/>
            <person name="Pupko T."/>
            <person name="Belcher M.S."/>
            <person name="Sechler A.J."/>
            <person name="Tancos M.A."/>
            <person name="Schroeder B.K."/>
            <person name="Murray T.D."/>
            <person name="Luster D.G."/>
            <person name="Schneider W.L."/>
            <person name="Rogers E."/>
            <person name="Andreote F.D."/>
            <person name="Grunwald N.J."/>
            <person name="Putnam M.L."/>
            <person name="Chang J.H."/>
        </authorList>
    </citation>
    <scope>NUCLEOTIDE SEQUENCE [LARGE SCALE GENOMIC DNA]</scope>
    <source>
        <strain evidence="14 16">FH99</strain>
    </source>
</reference>
<dbReference type="AlphaFoldDB" id="A0A0C5BE65"/>
<evidence type="ECO:0000313" key="14">
    <source>
        <dbReference type="EMBL" id="PPI16477.1"/>
    </source>
</evidence>
<comment type="subcellular location">
    <subcellularLocation>
        <location evidence="3 11">Cytoplasm</location>
    </subcellularLocation>
</comment>
<dbReference type="UniPathway" id="UPA00588">
    <property type="reaction ID" value="UER00646"/>
</dbReference>